<feature type="transmembrane region" description="Helical" evidence="6">
    <location>
        <begin position="391"/>
        <end position="410"/>
    </location>
</feature>
<comment type="subcellular location">
    <subcellularLocation>
        <location evidence="1">Cell membrane</location>
        <topology evidence="1">Multi-pass membrane protein</topology>
    </subcellularLocation>
</comment>
<dbReference type="EMBL" id="LNQN01000002">
    <property type="protein sequence ID" value="KSU83504.1"/>
    <property type="molecule type" value="Genomic_DNA"/>
</dbReference>
<dbReference type="InterPro" id="IPR036259">
    <property type="entry name" value="MFS_trans_sf"/>
</dbReference>
<evidence type="ECO:0000256" key="2">
    <source>
        <dbReference type="ARBA" id="ARBA00022448"/>
    </source>
</evidence>
<feature type="transmembrane region" description="Helical" evidence="6">
    <location>
        <begin position="148"/>
        <end position="169"/>
    </location>
</feature>
<proteinExistence type="predicted"/>
<feature type="transmembrane region" description="Helical" evidence="6">
    <location>
        <begin position="236"/>
        <end position="261"/>
    </location>
</feature>
<sequence length="444" mass="49444">MKYFSKEESSWMYYDWANSAYSIIITTAVFPLFYKSAAMKAGVSAADSTAYLGYTIAITTFILAMLGPILGTIADYRGMKKKFFAFFFAVGIASTASLVFIPSEQWLLLLILYTLTALGFSGSLVFYDAFLIDITNEERMNNVSARGFGLGYIGSTIPFLISIAIIILAQTKTLPLSTVTASKLAFLITAVWWGLFSIPFFKHVHQKYYVEREPRIVRNSFKRLGQTLKHIRSYRALFLFLLAYFFYIDGVGTIISMSTAYGSDLGISSTSLLIILFVTQVVAAPFALLYGRLAEKFTGKKMLYVGIFIYIIVCIYAYFLKTTLDFWILAMLVATSQGGIQALSRSYFAKLVPKQKANEFFGFYNIFGKFASILGPLLVGVTAQMSGNSSSGVFSLILLFIIGLILLKFVPETRADALDRANDKNVGQSDINFPIMTHNNQDIP</sequence>
<dbReference type="SUPFAM" id="SSF103473">
    <property type="entry name" value="MFS general substrate transporter"/>
    <property type="match status" value="1"/>
</dbReference>
<dbReference type="InterPro" id="IPR024671">
    <property type="entry name" value="Atg22-like"/>
</dbReference>
<dbReference type="PANTHER" id="PTHR23519:SF1">
    <property type="entry name" value="AUTOPHAGY-RELATED PROTEIN 22"/>
    <property type="match status" value="1"/>
</dbReference>
<keyword evidence="5 6" id="KW-0472">Membrane</keyword>
<dbReference type="GO" id="GO:0005886">
    <property type="term" value="C:plasma membrane"/>
    <property type="evidence" value="ECO:0007669"/>
    <property type="project" value="UniProtKB-SubCell"/>
</dbReference>
<feature type="transmembrane region" description="Helical" evidence="6">
    <location>
        <begin position="360"/>
        <end position="379"/>
    </location>
</feature>
<keyword evidence="2" id="KW-0813">Transport</keyword>
<dbReference type="AlphaFoldDB" id="A0A0V8JA27"/>
<dbReference type="PANTHER" id="PTHR23519">
    <property type="entry name" value="AUTOPHAGY-RELATED PROTEIN 22"/>
    <property type="match status" value="1"/>
</dbReference>
<keyword evidence="9" id="KW-1185">Reference proteome</keyword>
<feature type="domain" description="Major facilitator superfamily (MFS) profile" evidence="7">
    <location>
        <begin position="236"/>
        <end position="444"/>
    </location>
</feature>
<feature type="transmembrane region" description="Helical" evidence="6">
    <location>
        <begin position="107"/>
        <end position="127"/>
    </location>
</feature>
<gene>
    <name evidence="8" type="ORF">AS030_13165</name>
</gene>
<feature type="transmembrane region" description="Helical" evidence="6">
    <location>
        <begin position="267"/>
        <end position="290"/>
    </location>
</feature>
<dbReference type="Gene3D" id="1.20.1250.20">
    <property type="entry name" value="MFS general substrate transporter like domains"/>
    <property type="match status" value="2"/>
</dbReference>
<dbReference type="PROSITE" id="PS50850">
    <property type="entry name" value="MFS"/>
    <property type="match status" value="1"/>
</dbReference>
<evidence type="ECO:0000256" key="1">
    <source>
        <dbReference type="ARBA" id="ARBA00004651"/>
    </source>
</evidence>
<accession>A0A0V8JA27</accession>
<feature type="transmembrane region" description="Helical" evidence="6">
    <location>
        <begin position="12"/>
        <end position="34"/>
    </location>
</feature>
<feature type="transmembrane region" description="Helical" evidence="6">
    <location>
        <begin position="326"/>
        <end position="348"/>
    </location>
</feature>
<dbReference type="OrthoDB" id="9768783at2"/>
<evidence type="ECO:0000256" key="4">
    <source>
        <dbReference type="ARBA" id="ARBA00022989"/>
    </source>
</evidence>
<feature type="transmembrane region" description="Helical" evidence="6">
    <location>
        <begin position="181"/>
        <end position="201"/>
    </location>
</feature>
<dbReference type="Proteomes" id="UP000054099">
    <property type="component" value="Unassembled WGS sequence"/>
</dbReference>
<organism evidence="8 9">
    <name type="scientific">Fictibacillus enclensis</name>
    <dbReference type="NCBI Taxonomy" id="1017270"/>
    <lineage>
        <taxon>Bacteria</taxon>
        <taxon>Bacillati</taxon>
        <taxon>Bacillota</taxon>
        <taxon>Bacilli</taxon>
        <taxon>Bacillales</taxon>
        <taxon>Fictibacillaceae</taxon>
        <taxon>Fictibacillus</taxon>
    </lineage>
</organism>
<reference evidence="8 9" key="1">
    <citation type="journal article" date="2014" name="Antonie Van Leeuwenhoek">
        <title>Fictibacillus enclensis sp. nov., isolated from marine sediment.</title>
        <authorList>
            <person name="Dastager S.G."/>
            <person name="Mawlankar R."/>
            <person name="Srinivasan K."/>
            <person name="Tang S.K."/>
            <person name="Lee J.C."/>
            <person name="Ramana V.V."/>
            <person name="Shouche Y.S."/>
        </authorList>
    </citation>
    <scope>NUCLEOTIDE SEQUENCE [LARGE SCALE GENOMIC DNA]</scope>
    <source>
        <strain evidence="8 9">NIO-1003</strain>
    </source>
</reference>
<feature type="transmembrane region" description="Helical" evidence="6">
    <location>
        <begin position="302"/>
        <end position="320"/>
    </location>
</feature>
<keyword evidence="4 6" id="KW-1133">Transmembrane helix</keyword>
<feature type="transmembrane region" description="Helical" evidence="6">
    <location>
        <begin position="54"/>
        <end position="76"/>
    </location>
</feature>
<feature type="transmembrane region" description="Helical" evidence="6">
    <location>
        <begin position="83"/>
        <end position="101"/>
    </location>
</feature>
<keyword evidence="3 6" id="KW-0812">Transmembrane</keyword>
<evidence type="ECO:0000313" key="9">
    <source>
        <dbReference type="Proteomes" id="UP000054099"/>
    </source>
</evidence>
<dbReference type="InterPro" id="IPR050495">
    <property type="entry name" value="ATG22/LtaA_families"/>
</dbReference>
<protein>
    <submittedName>
        <fullName evidence="8">MFS transporter</fullName>
    </submittedName>
</protein>
<dbReference type="GO" id="GO:0022857">
    <property type="term" value="F:transmembrane transporter activity"/>
    <property type="evidence" value="ECO:0007669"/>
    <property type="project" value="InterPro"/>
</dbReference>
<dbReference type="RefSeq" id="WP_061972343.1">
    <property type="nucleotide sequence ID" value="NZ_FMAV01000002.1"/>
</dbReference>
<name>A0A0V8JA27_9BACL</name>
<evidence type="ECO:0000313" key="8">
    <source>
        <dbReference type="EMBL" id="KSU83504.1"/>
    </source>
</evidence>
<evidence type="ECO:0000256" key="5">
    <source>
        <dbReference type="ARBA" id="ARBA00023136"/>
    </source>
</evidence>
<comment type="caution">
    <text evidence="8">The sequence shown here is derived from an EMBL/GenBank/DDBJ whole genome shotgun (WGS) entry which is preliminary data.</text>
</comment>
<evidence type="ECO:0000256" key="3">
    <source>
        <dbReference type="ARBA" id="ARBA00022692"/>
    </source>
</evidence>
<evidence type="ECO:0000259" key="7">
    <source>
        <dbReference type="PROSITE" id="PS50850"/>
    </source>
</evidence>
<dbReference type="InterPro" id="IPR020846">
    <property type="entry name" value="MFS_dom"/>
</dbReference>
<dbReference type="Pfam" id="PF11700">
    <property type="entry name" value="ATG22"/>
    <property type="match status" value="2"/>
</dbReference>
<evidence type="ECO:0000256" key="6">
    <source>
        <dbReference type="SAM" id="Phobius"/>
    </source>
</evidence>